<dbReference type="AlphaFoldDB" id="A0A1Q9HJE3"/>
<reference evidence="1 2" key="1">
    <citation type="submission" date="2016-09" db="EMBL/GenBank/DDBJ databases">
        <title>Genomic Taxonomy of the Vibrionaceae.</title>
        <authorList>
            <person name="Gonzalez-Castillo A."/>
            <person name="Gomez-Gil B."/>
            <person name="Enciso-Ibarra K."/>
        </authorList>
    </citation>
    <scope>NUCLEOTIDE SEQUENCE [LARGE SCALE GENOMIC DNA]</scope>
    <source>
        <strain evidence="1 2">CAIM 703</strain>
    </source>
</reference>
<dbReference type="STRING" id="1381081.BIY22_05480"/>
<sequence length="283" mass="32248">MKRLRHYDQGTAIVLSCFGSVVEQDRYEELKRKVASRYPECDVRLAVSSRMVIKKLKQQDRDYQHLPAVLAELDLAGYQRILVVSCYLFPTDEHKQVEMIVDGFRHFSLAHIDYTPAIIHHTHRANELLSELNQHFSQGSDLNLFIHHGAPYLDNAGHQAVSYCDTLLSQLSHKNLSCSLEGALPFEVLQSAIKQRIQSITCDGVPVVRIVPLLLVSGNHFVKDMVEIQQQLSSLCRVEIAMTEQGESFNLLAFQRVTEIIFLQIEQGLERLKAPVSERANER</sequence>
<organism evidence="1 2">
    <name type="scientific">Vibrio panuliri</name>
    <dbReference type="NCBI Taxonomy" id="1381081"/>
    <lineage>
        <taxon>Bacteria</taxon>
        <taxon>Pseudomonadati</taxon>
        <taxon>Pseudomonadota</taxon>
        <taxon>Gammaproteobacteria</taxon>
        <taxon>Vibrionales</taxon>
        <taxon>Vibrionaceae</taxon>
        <taxon>Vibrio</taxon>
    </lineage>
</organism>
<dbReference type="GO" id="GO:0019251">
    <property type="term" value="P:anaerobic cobalamin biosynthetic process"/>
    <property type="evidence" value="ECO:0007669"/>
    <property type="project" value="InterPro"/>
</dbReference>
<protein>
    <submittedName>
        <fullName evidence="1">Cobalt chelatase</fullName>
    </submittedName>
</protein>
<gene>
    <name evidence="1" type="ORF">BIY22_05480</name>
</gene>
<evidence type="ECO:0000313" key="2">
    <source>
        <dbReference type="Proteomes" id="UP000186313"/>
    </source>
</evidence>
<dbReference type="Pfam" id="PF06180">
    <property type="entry name" value="CbiK"/>
    <property type="match status" value="1"/>
</dbReference>
<comment type="caution">
    <text evidence="1">The sequence shown here is derived from an EMBL/GenBank/DDBJ whole genome shotgun (WGS) entry which is preliminary data.</text>
</comment>
<dbReference type="GO" id="GO:0016852">
    <property type="term" value="F:sirohydrochlorin cobaltochelatase activity"/>
    <property type="evidence" value="ECO:0007669"/>
    <property type="project" value="InterPro"/>
</dbReference>
<dbReference type="InterPro" id="IPR010388">
    <property type="entry name" value="Anaerobic_Co-chelatase"/>
</dbReference>
<name>A0A1Q9HJE3_9VIBR</name>
<proteinExistence type="predicted"/>
<evidence type="ECO:0000313" key="1">
    <source>
        <dbReference type="EMBL" id="OLQ90444.1"/>
    </source>
</evidence>
<dbReference type="Proteomes" id="UP000186313">
    <property type="component" value="Unassembled WGS sequence"/>
</dbReference>
<dbReference type="Gene3D" id="3.40.50.1400">
    <property type="match status" value="2"/>
</dbReference>
<dbReference type="RefSeq" id="WP_075708063.1">
    <property type="nucleotide sequence ID" value="NZ_MJMJ01000012.1"/>
</dbReference>
<accession>A0A1Q9HJE3</accession>
<dbReference type="SUPFAM" id="SSF53800">
    <property type="entry name" value="Chelatase"/>
    <property type="match status" value="1"/>
</dbReference>
<dbReference type="OrthoDB" id="5858726at2"/>
<dbReference type="EMBL" id="MJMJ01000012">
    <property type="protein sequence ID" value="OLQ90444.1"/>
    <property type="molecule type" value="Genomic_DNA"/>
</dbReference>